<gene>
    <name evidence="9" type="ORF">PUT78_14995</name>
</gene>
<evidence type="ECO:0000256" key="1">
    <source>
        <dbReference type="ARBA" id="ARBA00005715"/>
    </source>
</evidence>
<dbReference type="InterPro" id="IPR037051">
    <property type="entry name" value="4-carb_acid_sugar_kinase_N_sf"/>
</dbReference>
<keyword evidence="4 9" id="KW-0418">Kinase</keyword>
<comment type="caution">
    <text evidence="9">The sequence shown here is derived from an EMBL/GenBank/DDBJ whole genome shotgun (WGS) entry which is preliminary data.</text>
</comment>
<dbReference type="RefSeq" id="WP_274353078.1">
    <property type="nucleotide sequence ID" value="NZ_JAQZSM010000015.1"/>
</dbReference>
<dbReference type="SUPFAM" id="SSF142764">
    <property type="entry name" value="YgbK-like"/>
    <property type="match status" value="1"/>
</dbReference>
<protein>
    <submittedName>
        <fullName evidence="9">Four-carbon acid sugar kinase family protein</fullName>
    </submittedName>
</protein>
<evidence type="ECO:0000259" key="7">
    <source>
        <dbReference type="Pfam" id="PF07005"/>
    </source>
</evidence>
<evidence type="ECO:0000256" key="5">
    <source>
        <dbReference type="ARBA" id="ARBA00022840"/>
    </source>
</evidence>
<sequence length="354" mass="36602">MQRIAIIADDLTGALDSAAAFAMQNLTTRVVTETAGFIDALRDPGLQVVAVSTGTREGTADNATATICMIGASLQEFDGLVFKKVDSRLKGHVAAEIAQLRRFRHAPPLACPAIPRLNRFVIDGAVTGAGVPVPIDVAGRVGIARTIVDATTDSDIDAALPSRLDDNLYIGAAGLAEALARRLAGQSHCPPLPPLPVPLLLAIGSRDPVTLSQLDAMSQSVVAAPDGIVPSFALHPVTVIQMTENTPDLDPGLAADSFATGIASALRNGPRSLFACGGETAQAILKHLGIVRLDLLGEVLPGVPLSRCADTGLIIVTKSGGFGTRDLLSNLIAHVDSHRPTTTPPATAKARPDS</sequence>
<reference evidence="9" key="1">
    <citation type="submission" date="2023-02" db="EMBL/GenBank/DDBJ databases">
        <title>Description of Roseinatronobacter alkalisoli sp. nov., an alkaliphilic bacerium isolated from soda soil.</title>
        <authorList>
            <person name="Wei W."/>
        </authorList>
    </citation>
    <scope>NUCLEOTIDE SEQUENCE</scope>
    <source>
        <strain evidence="9">HJB301</strain>
    </source>
</reference>
<accession>A0ABT5TB91</accession>
<dbReference type="InterPro" id="IPR031475">
    <property type="entry name" value="NBD_C"/>
</dbReference>
<comment type="similarity">
    <text evidence="1">Belongs to the four-carbon acid sugar kinase family.</text>
</comment>
<organism evidence="9 10">
    <name type="scientific">Roseinatronobacter alkalisoli</name>
    <dbReference type="NCBI Taxonomy" id="3028235"/>
    <lineage>
        <taxon>Bacteria</taxon>
        <taxon>Pseudomonadati</taxon>
        <taxon>Pseudomonadota</taxon>
        <taxon>Alphaproteobacteria</taxon>
        <taxon>Rhodobacterales</taxon>
        <taxon>Paracoccaceae</taxon>
        <taxon>Roseinatronobacter</taxon>
    </lineage>
</organism>
<dbReference type="Gene3D" id="3.40.50.10840">
    <property type="entry name" value="Putative sugar-binding, N-terminal domain"/>
    <property type="match status" value="1"/>
</dbReference>
<dbReference type="EMBL" id="JAQZSM010000015">
    <property type="protein sequence ID" value="MDD7972404.1"/>
    <property type="molecule type" value="Genomic_DNA"/>
</dbReference>
<keyword evidence="3" id="KW-0547">Nucleotide-binding</keyword>
<proteinExistence type="inferred from homology"/>
<dbReference type="Pfam" id="PF07005">
    <property type="entry name" value="SBD_N"/>
    <property type="match status" value="1"/>
</dbReference>
<evidence type="ECO:0000256" key="4">
    <source>
        <dbReference type="ARBA" id="ARBA00022777"/>
    </source>
</evidence>
<keyword evidence="2" id="KW-0808">Transferase</keyword>
<evidence type="ECO:0000256" key="6">
    <source>
        <dbReference type="ARBA" id="ARBA00023277"/>
    </source>
</evidence>
<feature type="domain" description="Four-carbon acid sugar kinase N-terminal" evidence="7">
    <location>
        <begin position="4"/>
        <end position="133"/>
    </location>
</feature>
<keyword evidence="6" id="KW-0119">Carbohydrate metabolism</keyword>
<dbReference type="Proteomes" id="UP001431784">
    <property type="component" value="Unassembled WGS sequence"/>
</dbReference>
<dbReference type="GO" id="GO:0016301">
    <property type="term" value="F:kinase activity"/>
    <property type="evidence" value="ECO:0007669"/>
    <property type="project" value="UniProtKB-KW"/>
</dbReference>
<evidence type="ECO:0000313" key="9">
    <source>
        <dbReference type="EMBL" id="MDD7972404.1"/>
    </source>
</evidence>
<feature type="domain" description="Four-carbon acid sugar kinase nucleotide binding" evidence="8">
    <location>
        <begin position="258"/>
        <end position="328"/>
    </location>
</feature>
<evidence type="ECO:0000256" key="3">
    <source>
        <dbReference type="ARBA" id="ARBA00022741"/>
    </source>
</evidence>
<dbReference type="InterPro" id="IPR010737">
    <property type="entry name" value="4-carb_acid_sugar_kinase_N"/>
</dbReference>
<name>A0ABT5TB91_9RHOB</name>
<keyword evidence="10" id="KW-1185">Reference proteome</keyword>
<keyword evidence="5" id="KW-0067">ATP-binding</keyword>
<dbReference type="Pfam" id="PF17042">
    <property type="entry name" value="NBD_C"/>
    <property type="match status" value="1"/>
</dbReference>
<evidence type="ECO:0000259" key="8">
    <source>
        <dbReference type="Pfam" id="PF17042"/>
    </source>
</evidence>
<dbReference type="InterPro" id="IPR042213">
    <property type="entry name" value="NBD_C_sf"/>
</dbReference>
<evidence type="ECO:0000313" key="10">
    <source>
        <dbReference type="Proteomes" id="UP001431784"/>
    </source>
</evidence>
<dbReference type="Gene3D" id="3.40.980.20">
    <property type="entry name" value="Four-carbon acid sugar kinase, nucleotide binding domain"/>
    <property type="match status" value="1"/>
</dbReference>
<evidence type="ECO:0000256" key="2">
    <source>
        <dbReference type="ARBA" id="ARBA00022679"/>
    </source>
</evidence>